<dbReference type="SUPFAM" id="SSF47384">
    <property type="entry name" value="Homodimeric domain of signal transducing histidine kinase"/>
    <property type="match status" value="1"/>
</dbReference>
<evidence type="ECO:0000256" key="5">
    <source>
        <dbReference type="ARBA" id="ARBA00022741"/>
    </source>
</evidence>
<evidence type="ECO:0000256" key="1">
    <source>
        <dbReference type="ARBA" id="ARBA00000085"/>
    </source>
</evidence>
<keyword evidence="6" id="KW-0418">Kinase</keyword>
<keyword evidence="8" id="KW-0902">Two-component regulatory system</keyword>
<dbReference type="PROSITE" id="PS50112">
    <property type="entry name" value="PAS"/>
    <property type="match status" value="1"/>
</dbReference>
<evidence type="ECO:0000256" key="3">
    <source>
        <dbReference type="ARBA" id="ARBA00022553"/>
    </source>
</evidence>
<evidence type="ECO:0000256" key="2">
    <source>
        <dbReference type="ARBA" id="ARBA00012438"/>
    </source>
</evidence>
<dbReference type="CDD" id="cd00082">
    <property type="entry name" value="HisKA"/>
    <property type="match status" value="1"/>
</dbReference>
<dbReference type="SMART" id="SM00388">
    <property type="entry name" value="HisKA"/>
    <property type="match status" value="1"/>
</dbReference>
<dbReference type="SMART" id="SM00387">
    <property type="entry name" value="HATPase_c"/>
    <property type="match status" value="1"/>
</dbReference>
<evidence type="ECO:0000259" key="10">
    <source>
        <dbReference type="PROSITE" id="PS50112"/>
    </source>
</evidence>
<evidence type="ECO:0000256" key="7">
    <source>
        <dbReference type="ARBA" id="ARBA00022840"/>
    </source>
</evidence>
<evidence type="ECO:0000313" key="11">
    <source>
        <dbReference type="EMBL" id="WPK12213.1"/>
    </source>
</evidence>
<dbReference type="Proteomes" id="UP001322664">
    <property type="component" value="Chromosome"/>
</dbReference>
<dbReference type="InterPro" id="IPR003661">
    <property type="entry name" value="HisK_dim/P_dom"/>
</dbReference>
<dbReference type="SUPFAM" id="SSF55874">
    <property type="entry name" value="ATPase domain of HSP90 chaperone/DNA topoisomerase II/histidine kinase"/>
    <property type="match status" value="1"/>
</dbReference>
<dbReference type="SUPFAM" id="SSF55785">
    <property type="entry name" value="PYP-like sensor domain (PAS domain)"/>
    <property type="match status" value="1"/>
</dbReference>
<dbReference type="InterPro" id="IPR005467">
    <property type="entry name" value="His_kinase_dom"/>
</dbReference>
<dbReference type="EC" id="2.7.13.3" evidence="2"/>
<dbReference type="SMART" id="SM00091">
    <property type="entry name" value="PAS"/>
    <property type="match status" value="2"/>
</dbReference>
<keyword evidence="12" id="KW-1185">Reference proteome</keyword>
<dbReference type="CDD" id="cd00130">
    <property type="entry name" value="PAS"/>
    <property type="match status" value="1"/>
</dbReference>
<dbReference type="InterPro" id="IPR003594">
    <property type="entry name" value="HATPase_dom"/>
</dbReference>
<dbReference type="PRINTS" id="PR00344">
    <property type="entry name" value="BCTRLSENSOR"/>
</dbReference>
<dbReference type="InterPro" id="IPR000014">
    <property type="entry name" value="PAS"/>
</dbReference>
<evidence type="ECO:0000256" key="4">
    <source>
        <dbReference type="ARBA" id="ARBA00022679"/>
    </source>
</evidence>
<dbReference type="PANTHER" id="PTHR43711">
    <property type="entry name" value="TWO-COMPONENT HISTIDINE KINASE"/>
    <property type="match status" value="1"/>
</dbReference>
<protein>
    <recommendedName>
        <fullName evidence="2">histidine kinase</fullName>
        <ecNumber evidence="2">2.7.13.3</ecNumber>
    </recommendedName>
</protein>
<gene>
    <name evidence="11" type="ORF">R6U77_00570</name>
</gene>
<organism evidence="11 12">
    <name type="scientific">Lysinibacillus louembei</name>
    <dbReference type="NCBI Taxonomy" id="1470088"/>
    <lineage>
        <taxon>Bacteria</taxon>
        <taxon>Bacillati</taxon>
        <taxon>Bacillota</taxon>
        <taxon>Bacilli</taxon>
        <taxon>Bacillales</taxon>
        <taxon>Bacillaceae</taxon>
        <taxon>Lysinibacillus</taxon>
    </lineage>
</organism>
<comment type="catalytic activity">
    <reaction evidence="1">
        <text>ATP + protein L-histidine = ADP + protein N-phospho-L-histidine.</text>
        <dbReference type="EC" id="2.7.13.3"/>
    </reaction>
</comment>
<evidence type="ECO:0000256" key="8">
    <source>
        <dbReference type="ARBA" id="ARBA00023012"/>
    </source>
</evidence>
<dbReference type="InterPro" id="IPR036097">
    <property type="entry name" value="HisK_dim/P_sf"/>
</dbReference>
<keyword evidence="4" id="KW-0808">Transferase</keyword>
<reference evidence="11 12" key="1">
    <citation type="submission" date="2023-09" db="EMBL/GenBank/DDBJ databases">
        <authorList>
            <person name="Page C.A."/>
            <person name="Perez-Diaz I.M."/>
        </authorList>
    </citation>
    <scope>NUCLEOTIDE SEQUENCE [LARGE SCALE GENOMIC DNA]</scope>
    <source>
        <strain evidence="11 12">Ll15</strain>
    </source>
</reference>
<accession>A0ABZ0RZI6</accession>
<dbReference type="GO" id="GO:0005524">
    <property type="term" value="F:ATP binding"/>
    <property type="evidence" value="ECO:0007669"/>
    <property type="project" value="UniProtKB-KW"/>
</dbReference>
<dbReference type="InterPro" id="IPR035965">
    <property type="entry name" value="PAS-like_dom_sf"/>
</dbReference>
<dbReference type="InterPro" id="IPR050736">
    <property type="entry name" value="Sensor_HK_Regulatory"/>
</dbReference>
<keyword evidence="5" id="KW-0547">Nucleotide-binding</keyword>
<dbReference type="Pfam" id="PF02518">
    <property type="entry name" value="HATPase_c"/>
    <property type="match status" value="1"/>
</dbReference>
<keyword evidence="3" id="KW-0597">Phosphoprotein</keyword>
<feature type="domain" description="PAS" evidence="10">
    <location>
        <begin position="111"/>
        <end position="165"/>
    </location>
</feature>
<dbReference type="PANTHER" id="PTHR43711:SF1">
    <property type="entry name" value="HISTIDINE KINASE 1"/>
    <property type="match status" value="1"/>
</dbReference>
<feature type="domain" description="Histidine kinase" evidence="9">
    <location>
        <begin position="244"/>
        <end position="451"/>
    </location>
</feature>
<dbReference type="Gene3D" id="1.10.287.130">
    <property type="match status" value="1"/>
</dbReference>
<name>A0ABZ0RZI6_9BACI</name>
<dbReference type="RefSeq" id="WP_319836997.1">
    <property type="nucleotide sequence ID" value="NZ_CP137624.1"/>
</dbReference>
<evidence type="ECO:0000259" key="9">
    <source>
        <dbReference type="PROSITE" id="PS50109"/>
    </source>
</evidence>
<dbReference type="Gene3D" id="3.30.450.20">
    <property type="entry name" value="PAS domain"/>
    <property type="match status" value="1"/>
</dbReference>
<proteinExistence type="predicted"/>
<evidence type="ECO:0000256" key="6">
    <source>
        <dbReference type="ARBA" id="ARBA00022777"/>
    </source>
</evidence>
<dbReference type="Pfam" id="PF13426">
    <property type="entry name" value="PAS_9"/>
    <property type="match status" value="1"/>
</dbReference>
<keyword evidence="7 11" id="KW-0067">ATP-binding</keyword>
<dbReference type="PROSITE" id="PS50109">
    <property type="entry name" value="HIS_KIN"/>
    <property type="match status" value="1"/>
</dbReference>
<dbReference type="Gene3D" id="3.30.565.10">
    <property type="entry name" value="Histidine kinase-like ATPase, C-terminal domain"/>
    <property type="match status" value="1"/>
</dbReference>
<dbReference type="InterPro" id="IPR036890">
    <property type="entry name" value="HATPase_C_sf"/>
</dbReference>
<dbReference type="EMBL" id="CP137624">
    <property type="protein sequence ID" value="WPK12213.1"/>
    <property type="molecule type" value="Genomic_DNA"/>
</dbReference>
<dbReference type="Pfam" id="PF00512">
    <property type="entry name" value="HisKA"/>
    <property type="match status" value="1"/>
</dbReference>
<dbReference type="InterPro" id="IPR004358">
    <property type="entry name" value="Sig_transdc_His_kin-like_C"/>
</dbReference>
<sequence length="467" mass="53031">MSYIDISKLDRLFDECKESIIVMHESGQIQKMNQEAAQLLGQNYVVEQLLLDDMSIKIWDAFVEQMKNLGIAFCNVNIIVKNNLISTTIFGCYCKQEQSFIIWLNIEEVVNKKILCSIIDYAYSGAILSDEHGDIIDASQGALNIFGYSNEQIIAKTYEQLLYDVGFSQEEFLAYIQKMDECSVGAIDFEQEVDSETIIYEMTAVAGSMDPFIVTIIKDVTEERKMEDEKEEKVLSNLNELVASIVHEIRNPMTSLKGFLDLLRLNTSDDGEKYFSIIDAEFERLELILEDFLYLSKPPRYVMEEISLVKIVQQIVDLMQPQAIQSNILLMLEHSLVDEYKMIGNEVRLKQLLINVIKNAIEVMPLGGTITITIGYNMDGDIELIVKDEGQGMNEETMNGLFTPFFTTKKQGSGLGLPLVKKVIEEHNGNVRVWSKEGIGTAFTFTIPVDSYKYVMNMPLQESVSLT</sequence>
<evidence type="ECO:0000313" key="12">
    <source>
        <dbReference type="Proteomes" id="UP001322664"/>
    </source>
</evidence>
<dbReference type="NCBIfam" id="TIGR00229">
    <property type="entry name" value="sensory_box"/>
    <property type="match status" value="1"/>
</dbReference>